<evidence type="ECO:0000313" key="8">
    <source>
        <dbReference type="EMBL" id="RFT67517.1"/>
    </source>
</evidence>
<evidence type="ECO:0000256" key="1">
    <source>
        <dbReference type="ARBA" id="ARBA00004141"/>
    </source>
</evidence>
<dbReference type="Proteomes" id="UP000264294">
    <property type="component" value="Unassembled WGS sequence"/>
</dbReference>
<keyword evidence="2 5" id="KW-0812">Transmembrane</keyword>
<feature type="transmembrane region" description="Helical" evidence="5">
    <location>
        <begin position="92"/>
        <end position="118"/>
    </location>
</feature>
<feature type="transmembrane region" description="Helical" evidence="5">
    <location>
        <begin position="153"/>
        <end position="174"/>
    </location>
</feature>
<comment type="subcellular location">
    <subcellularLocation>
        <location evidence="1">Membrane</location>
        <topology evidence="1">Multi-pass membrane protein</topology>
    </subcellularLocation>
</comment>
<feature type="transmembrane region" description="Helical" evidence="5">
    <location>
        <begin position="211"/>
        <end position="229"/>
    </location>
</feature>
<evidence type="ECO:0000256" key="2">
    <source>
        <dbReference type="ARBA" id="ARBA00022692"/>
    </source>
</evidence>
<sequence>MTFSMRRVSAIVRKEMQDAGKNSQVLMMAALPVVFALIYGQMNGPKEGIASLTILTALIFIGGFVQAMVIAEEKEKHTLRVLMLSPASSLDVLLGKGFITAVLTIVASFANLFILNVFKGNMVVFVLLIVISTLIFIMLGTIIGLFSETVAQTSLIGMPILMVLFMGPMMLPYIKNETIKTIIEFLPTYHIGEAIVKLLNGKGFVAVNGDFINLGIWFVVAVIVCLFTYKKKQLD</sequence>
<dbReference type="InterPro" id="IPR013525">
    <property type="entry name" value="ABC2_TM"/>
</dbReference>
<keyword evidence="3 5" id="KW-1133">Transmembrane helix</keyword>
<evidence type="ECO:0000256" key="4">
    <source>
        <dbReference type="ARBA" id="ARBA00023136"/>
    </source>
</evidence>
<dbReference type="EMBL" id="JMQC01000008">
    <property type="protein sequence ID" value="KFM99499.1"/>
    <property type="molecule type" value="Genomic_DNA"/>
</dbReference>
<evidence type="ECO:0000313" key="9">
    <source>
        <dbReference type="Proteomes" id="UP000029389"/>
    </source>
</evidence>
<evidence type="ECO:0000256" key="5">
    <source>
        <dbReference type="SAM" id="Phobius"/>
    </source>
</evidence>
<dbReference type="AlphaFoldDB" id="A0A090YM24"/>
<dbReference type="EMBL" id="QVOD01000007">
    <property type="protein sequence ID" value="RFT67517.1"/>
    <property type="molecule type" value="Genomic_DNA"/>
</dbReference>
<comment type="caution">
    <text evidence="7">The sequence shown here is derived from an EMBL/GenBank/DDBJ whole genome shotgun (WGS) entry which is preliminary data.</text>
</comment>
<dbReference type="GO" id="GO:0016020">
    <property type="term" value="C:membrane"/>
    <property type="evidence" value="ECO:0007669"/>
    <property type="project" value="UniProtKB-SubCell"/>
</dbReference>
<name>A0A090YM24_9BACI</name>
<dbReference type="GO" id="GO:0140359">
    <property type="term" value="F:ABC-type transporter activity"/>
    <property type="evidence" value="ECO:0007669"/>
    <property type="project" value="InterPro"/>
</dbReference>
<proteinExistence type="predicted"/>
<evidence type="ECO:0000259" key="6">
    <source>
        <dbReference type="Pfam" id="PF12698"/>
    </source>
</evidence>
<dbReference type="Proteomes" id="UP000029389">
    <property type="component" value="Unassembled WGS sequence"/>
</dbReference>
<dbReference type="PATRIC" id="fig|1405.8.peg.2447"/>
<feature type="transmembrane region" description="Helical" evidence="5">
    <location>
        <begin position="23"/>
        <end position="42"/>
    </location>
</feature>
<feature type="transmembrane region" description="Helical" evidence="5">
    <location>
        <begin position="124"/>
        <end position="146"/>
    </location>
</feature>
<feature type="transmembrane region" description="Helical" evidence="5">
    <location>
        <begin position="48"/>
        <end position="71"/>
    </location>
</feature>
<dbReference type="PANTHER" id="PTHR43471">
    <property type="entry name" value="ABC TRANSPORTER PERMEASE"/>
    <property type="match status" value="1"/>
</dbReference>
<dbReference type="Pfam" id="PF12698">
    <property type="entry name" value="ABC2_membrane_3"/>
    <property type="match status" value="1"/>
</dbReference>
<protein>
    <submittedName>
        <fullName evidence="8">ABC transporter permease</fullName>
    </submittedName>
    <submittedName>
        <fullName evidence="7">ABC-2 type transporter family protein</fullName>
    </submittedName>
</protein>
<dbReference type="PANTHER" id="PTHR43471:SF1">
    <property type="entry name" value="ABC TRANSPORTER PERMEASE PROTEIN NOSY-RELATED"/>
    <property type="match status" value="1"/>
</dbReference>
<keyword evidence="4 5" id="KW-0472">Membrane</keyword>
<dbReference type="RefSeq" id="WP_042981011.1">
    <property type="nucleotide sequence ID" value="NZ_JMQC01000008.1"/>
</dbReference>
<evidence type="ECO:0000256" key="3">
    <source>
        <dbReference type="ARBA" id="ARBA00022989"/>
    </source>
</evidence>
<evidence type="ECO:0000313" key="10">
    <source>
        <dbReference type="Proteomes" id="UP000264294"/>
    </source>
</evidence>
<reference evidence="8 10" key="2">
    <citation type="submission" date="2018-08" db="EMBL/GenBank/DDBJ databases">
        <title>Bacillus clarus sp. nov. strain PS00077A.</title>
        <authorList>
            <person name="Mendez Acevedo M."/>
            <person name="Carroll L."/>
            <person name="Mukherjee M."/>
            <person name="Wiedmann M."/>
            <person name="Kovac J."/>
        </authorList>
    </citation>
    <scope>NUCLEOTIDE SEQUENCE [LARGE SCALE GENOMIC DNA]</scope>
    <source>
        <strain evidence="8 10">PS00077A</strain>
    </source>
</reference>
<organism evidence="7 9">
    <name type="scientific">Bacillus clarus</name>
    <dbReference type="NCBI Taxonomy" id="2338372"/>
    <lineage>
        <taxon>Bacteria</taxon>
        <taxon>Bacillati</taxon>
        <taxon>Bacillota</taxon>
        <taxon>Bacilli</taxon>
        <taxon>Bacillales</taxon>
        <taxon>Bacillaceae</taxon>
        <taxon>Bacillus</taxon>
        <taxon>Bacillus cereus group</taxon>
    </lineage>
</organism>
<reference evidence="7 9" key="1">
    <citation type="submission" date="2014-04" db="EMBL/GenBank/DDBJ databases">
        <authorList>
            <person name="Bishop-Lilly K.A."/>
            <person name="Broomall S.M."/>
            <person name="Chain P.S."/>
            <person name="Chertkov O."/>
            <person name="Coyne S.R."/>
            <person name="Daligault H.E."/>
            <person name="Davenport K.W."/>
            <person name="Erkkila T."/>
            <person name="Frey K.G."/>
            <person name="Gibbons H.S."/>
            <person name="Gu W."/>
            <person name="Jaissle J."/>
            <person name="Johnson S.L."/>
            <person name="Koroleva G.I."/>
            <person name="Ladner J.T."/>
            <person name="Lo C.-C."/>
            <person name="Minogue T.D."/>
            <person name="Munk C."/>
            <person name="Palacios G.F."/>
            <person name="Redden C.L."/>
            <person name="Rosenzweig C.N."/>
            <person name="Scholz M.B."/>
            <person name="Teshima H."/>
            <person name="Xu Y."/>
        </authorList>
    </citation>
    <scope>NUCLEOTIDE SEQUENCE [LARGE SCALE GENOMIC DNA]</scope>
    <source>
        <strain evidence="7 9">BHP</strain>
    </source>
</reference>
<keyword evidence="10" id="KW-1185">Reference proteome</keyword>
<accession>A0A090YM24</accession>
<evidence type="ECO:0000313" key="7">
    <source>
        <dbReference type="EMBL" id="KFM99499.1"/>
    </source>
</evidence>
<gene>
    <name evidence="8" type="ORF">D0U04_08685</name>
    <name evidence="7" type="ORF">DJ93_2266</name>
</gene>
<feature type="domain" description="ABC-2 type transporter transmembrane" evidence="6">
    <location>
        <begin position="21"/>
        <end position="224"/>
    </location>
</feature>